<dbReference type="RefSeq" id="WP_179755793.1">
    <property type="nucleotide sequence ID" value="NZ_JACCBU010000001.1"/>
</dbReference>
<accession>A0A7Y9IBP7</accession>
<sequence length="206" mass="22123">MQSDSGSVGRRSGTFIEAARRAQIIEAAIIAVNEHGYAGASLSVIAARAETSKSVISYHFDGKEELLAQVVEQVYGEVGELIVAAVDAADDWPGKLAAYVRAELGYVRDHRERILAANEIVISHRDADGTPLYLQGGDEETALLEHILQRGRRAKAFAPLDVKVAAVTIVHAIDGAITESQRDPGLDLDRYGDRLIPLLLRAVGAA</sequence>
<dbReference type="EMBL" id="JACCBU010000001">
    <property type="protein sequence ID" value="NYE73914.1"/>
    <property type="molecule type" value="Genomic_DNA"/>
</dbReference>
<evidence type="ECO:0000259" key="3">
    <source>
        <dbReference type="PROSITE" id="PS50977"/>
    </source>
</evidence>
<protein>
    <submittedName>
        <fullName evidence="4">AcrR family transcriptional regulator</fullName>
    </submittedName>
</protein>
<reference evidence="4 5" key="1">
    <citation type="submission" date="2020-07" db="EMBL/GenBank/DDBJ databases">
        <title>Sequencing the genomes of 1000 actinobacteria strains.</title>
        <authorList>
            <person name="Klenk H.-P."/>
        </authorList>
    </citation>
    <scope>NUCLEOTIDE SEQUENCE [LARGE SCALE GENOMIC DNA]</scope>
    <source>
        <strain evidence="4 5">DSM 22083</strain>
    </source>
</reference>
<dbReference type="PROSITE" id="PS50977">
    <property type="entry name" value="HTH_TETR_2"/>
    <property type="match status" value="1"/>
</dbReference>
<dbReference type="SUPFAM" id="SSF48498">
    <property type="entry name" value="Tetracyclin repressor-like, C-terminal domain"/>
    <property type="match status" value="1"/>
</dbReference>
<comment type="caution">
    <text evidence="4">The sequence shown here is derived from an EMBL/GenBank/DDBJ whole genome shotgun (WGS) entry which is preliminary data.</text>
</comment>
<evidence type="ECO:0000313" key="4">
    <source>
        <dbReference type="EMBL" id="NYE73914.1"/>
    </source>
</evidence>
<feature type="domain" description="HTH tetR-type" evidence="3">
    <location>
        <begin position="18"/>
        <end position="78"/>
    </location>
</feature>
<keyword evidence="1 2" id="KW-0238">DNA-binding</keyword>
<keyword evidence="5" id="KW-1185">Reference proteome</keyword>
<dbReference type="GO" id="GO:0000976">
    <property type="term" value="F:transcription cis-regulatory region binding"/>
    <property type="evidence" value="ECO:0007669"/>
    <property type="project" value="TreeGrafter"/>
</dbReference>
<dbReference type="Gene3D" id="1.10.10.60">
    <property type="entry name" value="Homeodomain-like"/>
    <property type="match status" value="1"/>
</dbReference>
<feature type="DNA-binding region" description="H-T-H motif" evidence="2">
    <location>
        <begin position="41"/>
        <end position="60"/>
    </location>
</feature>
<evidence type="ECO:0000256" key="1">
    <source>
        <dbReference type="ARBA" id="ARBA00023125"/>
    </source>
</evidence>
<dbReference type="AlphaFoldDB" id="A0A7Y9IBP7"/>
<dbReference type="InterPro" id="IPR009057">
    <property type="entry name" value="Homeodomain-like_sf"/>
</dbReference>
<dbReference type="InterPro" id="IPR036271">
    <property type="entry name" value="Tet_transcr_reg_TetR-rel_C_sf"/>
</dbReference>
<dbReference type="InterPro" id="IPR050109">
    <property type="entry name" value="HTH-type_TetR-like_transc_reg"/>
</dbReference>
<organism evidence="4 5">
    <name type="scientific">Microlunatus parietis</name>
    <dbReference type="NCBI Taxonomy" id="682979"/>
    <lineage>
        <taxon>Bacteria</taxon>
        <taxon>Bacillati</taxon>
        <taxon>Actinomycetota</taxon>
        <taxon>Actinomycetes</taxon>
        <taxon>Propionibacteriales</taxon>
        <taxon>Propionibacteriaceae</taxon>
        <taxon>Microlunatus</taxon>
    </lineage>
</organism>
<dbReference type="PANTHER" id="PTHR30055">
    <property type="entry name" value="HTH-TYPE TRANSCRIPTIONAL REGULATOR RUTR"/>
    <property type="match status" value="1"/>
</dbReference>
<dbReference type="Pfam" id="PF00440">
    <property type="entry name" value="TetR_N"/>
    <property type="match status" value="1"/>
</dbReference>
<dbReference type="Gene3D" id="1.10.357.10">
    <property type="entry name" value="Tetracycline Repressor, domain 2"/>
    <property type="match status" value="1"/>
</dbReference>
<dbReference type="InterPro" id="IPR001647">
    <property type="entry name" value="HTH_TetR"/>
</dbReference>
<gene>
    <name evidence="4" type="ORF">BKA15_005243</name>
</gene>
<evidence type="ECO:0000256" key="2">
    <source>
        <dbReference type="PROSITE-ProRule" id="PRU00335"/>
    </source>
</evidence>
<dbReference type="PRINTS" id="PR00455">
    <property type="entry name" value="HTHTETR"/>
</dbReference>
<dbReference type="PANTHER" id="PTHR30055:SF226">
    <property type="entry name" value="HTH-TYPE TRANSCRIPTIONAL REGULATOR PKSA"/>
    <property type="match status" value="1"/>
</dbReference>
<name>A0A7Y9IBP7_9ACTN</name>
<proteinExistence type="predicted"/>
<dbReference type="SUPFAM" id="SSF46689">
    <property type="entry name" value="Homeodomain-like"/>
    <property type="match status" value="1"/>
</dbReference>
<evidence type="ECO:0000313" key="5">
    <source>
        <dbReference type="Proteomes" id="UP000569914"/>
    </source>
</evidence>
<dbReference type="GO" id="GO:0003700">
    <property type="term" value="F:DNA-binding transcription factor activity"/>
    <property type="evidence" value="ECO:0007669"/>
    <property type="project" value="TreeGrafter"/>
</dbReference>
<dbReference type="Proteomes" id="UP000569914">
    <property type="component" value="Unassembled WGS sequence"/>
</dbReference>